<evidence type="ECO:0000313" key="1">
    <source>
        <dbReference type="EMBL" id="EGV96439.1"/>
    </source>
</evidence>
<sequence>MCLNKLQQSLRICLSVRGRLEIQKPLRSRGISSSTQEILFPPFNTWKDSVTSS</sequence>
<accession>G3H0H8</accession>
<dbReference type="EMBL" id="JH000092">
    <property type="protein sequence ID" value="EGV96439.1"/>
    <property type="molecule type" value="Genomic_DNA"/>
</dbReference>
<gene>
    <name evidence="1" type="ORF">I79_003635</name>
</gene>
<reference evidence="2" key="1">
    <citation type="journal article" date="2011" name="Nat. Biotechnol.">
        <title>The genomic sequence of the Chinese hamster ovary (CHO)-K1 cell line.</title>
        <authorList>
            <person name="Xu X."/>
            <person name="Nagarajan H."/>
            <person name="Lewis N.E."/>
            <person name="Pan S."/>
            <person name="Cai Z."/>
            <person name="Liu X."/>
            <person name="Chen W."/>
            <person name="Xie M."/>
            <person name="Wang W."/>
            <person name="Hammond S."/>
            <person name="Andersen M.R."/>
            <person name="Neff N."/>
            <person name="Passarelli B."/>
            <person name="Koh W."/>
            <person name="Fan H.C."/>
            <person name="Wang J."/>
            <person name="Gui Y."/>
            <person name="Lee K.H."/>
            <person name="Betenbaugh M.J."/>
            <person name="Quake S.R."/>
            <person name="Famili I."/>
            <person name="Palsson B.O."/>
            <person name="Wang J."/>
        </authorList>
    </citation>
    <scope>NUCLEOTIDE SEQUENCE [LARGE SCALE GENOMIC DNA]</scope>
    <source>
        <strain evidence="2">CHO K1 cell line</strain>
    </source>
</reference>
<dbReference type="Proteomes" id="UP000001075">
    <property type="component" value="Unassembled WGS sequence"/>
</dbReference>
<name>G3H0H8_CRIGR</name>
<proteinExistence type="predicted"/>
<protein>
    <submittedName>
        <fullName evidence="1">Uncharacterized protein</fullName>
    </submittedName>
</protein>
<evidence type="ECO:0000313" key="2">
    <source>
        <dbReference type="Proteomes" id="UP000001075"/>
    </source>
</evidence>
<organism evidence="1 2">
    <name type="scientific">Cricetulus griseus</name>
    <name type="common">Chinese hamster</name>
    <name type="synonym">Cricetulus barabensis griseus</name>
    <dbReference type="NCBI Taxonomy" id="10029"/>
    <lineage>
        <taxon>Eukaryota</taxon>
        <taxon>Metazoa</taxon>
        <taxon>Chordata</taxon>
        <taxon>Craniata</taxon>
        <taxon>Vertebrata</taxon>
        <taxon>Euteleostomi</taxon>
        <taxon>Mammalia</taxon>
        <taxon>Eutheria</taxon>
        <taxon>Euarchontoglires</taxon>
        <taxon>Glires</taxon>
        <taxon>Rodentia</taxon>
        <taxon>Myomorpha</taxon>
        <taxon>Muroidea</taxon>
        <taxon>Cricetidae</taxon>
        <taxon>Cricetinae</taxon>
        <taxon>Cricetulus</taxon>
    </lineage>
</organism>
<dbReference type="InParanoid" id="G3H0H8"/>
<dbReference type="AlphaFoldDB" id="G3H0H8"/>